<evidence type="ECO:0000313" key="2">
    <source>
        <dbReference type="Proteomes" id="UP000015527"/>
    </source>
</evidence>
<protein>
    <submittedName>
        <fullName evidence="1">Uncharacterized protein</fullName>
    </submittedName>
</protein>
<accession>T0H0R0</accession>
<dbReference type="PATRIC" id="fig|1096930.3.peg.3640"/>
<dbReference type="AlphaFoldDB" id="T0H0R0"/>
<evidence type="ECO:0000313" key="1">
    <source>
        <dbReference type="EMBL" id="EQB09861.1"/>
    </source>
</evidence>
<comment type="caution">
    <text evidence="1">The sequence shown here is derived from an EMBL/GenBank/DDBJ whole genome shotgun (WGS) entry which is preliminary data.</text>
</comment>
<keyword evidence="2" id="KW-1185">Reference proteome</keyword>
<dbReference type="EMBL" id="ATHL01000126">
    <property type="protein sequence ID" value="EQB09861.1"/>
    <property type="molecule type" value="Genomic_DNA"/>
</dbReference>
<name>T0H0R0_9SPHN</name>
<sequence>MAGGVTALRAGKGLRLPAFVRRLRSAAQCPDSGAIVVAAIFCVGLQQVLPSI</sequence>
<proteinExistence type="predicted"/>
<reference evidence="1 2" key="1">
    <citation type="journal article" date="2013" name="Genome Announc.">
        <title>Genome Sequence of Novosphingobium lindaniclasticum LE124T, Isolated from a Hexachlorocyclohexane Dumpsite.</title>
        <authorList>
            <person name="Saxena A."/>
            <person name="Nayyar N."/>
            <person name="Sangwan N."/>
            <person name="Kumari R."/>
            <person name="Khurana J.P."/>
            <person name="Lal R."/>
        </authorList>
    </citation>
    <scope>NUCLEOTIDE SEQUENCE [LARGE SCALE GENOMIC DNA]</scope>
    <source>
        <strain evidence="1 2">LE124</strain>
    </source>
</reference>
<gene>
    <name evidence="1" type="ORF">L284_18420</name>
</gene>
<organism evidence="1 2">
    <name type="scientific">Novosphingobium lindaniclasticum LE124</name>
    <dbReference type="NCBI Taxonomy" id="1096930"/>
    <lineage>
        <taxon>Bacteria</taxon>
        <taxon>Pseudomonadati</taxon>
        <taxon>Pseudomonadota</taxon>
        <taxon>Alphaproteobacteria</taxon>
        <taxon>Sphingomonadales</taxon>
        <taxon>Sphingomonadaceae</taxon>
        <taxon>Novosphingobium</taxon>
    </lineage>
</organism>
<dbReference type="Proteomes" id="UP000015527">
    <property type="component" value="Unassembled WGS sequence"/>
</dbReference>